<dbReference type="SUPFAM" id="SSF57903">
    <property type="entry name" value="FYVE/PHD zinc finger"/>
    <property type="match status" value="1"/>
</dbReference>
<accession>A0A2M4B5T4</accession>
<keyword evidence="5" id="KW-0732">Signal</keyword>
<proteinExistence type="predicted"/>
<dbReference type="PROSITE" id="PS50016">
    <property type="entry name" value="ZF_PHD_2"/>
    <property type="match status" value="1"/>
</dbReference>
<feature type="chain" id="PRO_5014740217" evidence="5">
    <location>
        <begin position="27"/>
        <end position="98"/>
    </location>
</feature>
<evidence type="ECO:0000256" key="5">
    <source>
        <dbReference type="SAM" id="SignalP"/>
    </source>
</evidence>
<protein>
    <submittedName>
        <fullName evidence="7">Putative secreted protein</fullName>
    </submittedName>
</protein>
<keyword evidence="1" id="KW-0479">Metal-binding</keyword>
<dbReference type="PROSITE" id="PS01359">
    <property type="entry name" value="ZF_PHD_1"/>
    <property type="match status" value="1"/>
</dbReference>
<dbReference type="InterPro" id="IPR013083">
    <property type="entry name" value="Znf_RING/FYVE/PHD"/>
</dbReference>
<dbReference type="SMART" id="SM00249">
    <property type="entry name" value="PHD"/>
    <property type="match status" value="1"/>
</dbReference>
<organism evidence="7">
    <name type="scientific">Anopheles triannulatus</name>
    <dbReference type="NCBI Taxonomy" id="58253"/>
    <lineage>
        <taxon>Eukaryota</taxon>
        <taxon>Metazoa</taxon>
        <taxon>Ecdysozoa</taxon>
        <taxon>Arthropoda</taxon>
        <taxon>Hexapoda</taxon>
        <taxon>Insecta</taxon>
        <taxon>Pterygota</taxon>
        <taxon>Neoptera</taxon>
        <taxon>Endopterygota</taxon>
        <taxon>Diptera</taxon>
        <taxon>Nematocera</taxon>
        <taxon>Culicoidea</taxon>
        <taxon>Culicidae</taxon>
        <taxon>Anophelinae</taxon>
        <taxon>Anopheles</taxon>
    </lineage>
</organism>
<keyword evidence="2 4" id="KW-0863">Zinc-finger</keyword>
<feature type="signal peptide" evidence="5">
    <location>
        <begin position="1"/>
        <end position="26"/>
    </location>
</feature>
<name>A0A2M4B5T4_9DIPT</name>
<keyword evidence="3" id="KW-0862">Zinc</keyword>
<dbReference type="GO" id="GO:0008270">
    <property type="term" value="F:zinc ion binding"/>
    <property type="evidence" value="ECO:0007669"/>
    <property type="project" value="UniProtKB-KW"/>
</dbReference>
<feature type="domain" description="PHD-type" evidence="6">
    <location>
        <begin position="21"/>
        <end position="79"/>
    </location>
</feature>
<dbReference type="InterPro" id="IPR011011">
    <property type="entry name" value="Znf_FYVE_PHD"/>
</dbReference>
<reference evidence="7" key="1">
    <citation type="submission" date="2018-01" db="EMBL/GenBank/DDBJ databases">
        <title>An insight into the sialome of Amazonian anophelines.</title>
        <authorList>
            <person name="Ribeiro J.M."/>
            <person name="Scarpassa V."/>
            <person name="Calvo E."/>
        </authorList>
    </citation>
    <scope>NUCLEOTIDE SEQUENCE</scope>
    <source>
        <tissue evidence="7">Salivary glands</tissue>
    </source>
</reference>
<sequence>MNRSYLAQKHLSWILFTNIMPASCHACSGNFRECDPTILCAGYCDAAYHTKCSGLSSADRKALEANPKLLWVCPGCHNFAGASRTARGSRRAYCGISS</sequence>
<dbReference type="EMBL" id="GGFK01015056">
    <property type="protein sequence ID" value="MBW48377.1"/>
    <property type="molecule type" value="Transcribed_RNA"/>
</dbReference>
<dbReference type="InterPro" id="IPR019787">
    <property type="entry name" value="Znf_PHD-finger"/>
</dbReference>
<evidence type="ECO:0000256" key="4">
    <source>
        <dbReference type="PROSITE-ProRule" id="PRU00146"/>
    </source>
</evidence>
<evidence type="ECO:0000256" key="1">
    <source>
        <dbReference type="ARBA" id="ARBA00022723"/>
    </source>
</evidence>
<evidence type="ECO:0000313" key="7">
    <source>
        <dbReference type="EMBL" id="MBW48377.1"/>
    </source>
</evidence>
<dbReference type="InterPro" id="IPR001965">
    <property type="entry name" value="Znf_PHD"/>
</dbReference>
<evidence type="ECO:0000256" key="3">
    <source>
        <dbReference type="ARBA" id="ARBA00022833"/>
    </source>
</evidence>
<dbReference type="Gene3D" id="3.30.40.10">
    <property type="entry name" value="Zinc/RING finger domain, C3HC4 (zinc finger)"/>
    <property type="match status" value="1"/>
</dbReference>
<dbReference type="AlphaFoldDB" id="A0A2M4B5T4"/>
<evidence type="ECO:0000259" key="6">
    <source>
        <dbReference type="PROSITE" id="PS50016"/>
    </source>
</evidence>
<dbReference type="InterPro" id="IPR019786">
    <property type="entry name" value="Zinc_finger_PHD-type_CS"/>
</dbReference>
<evidence type="ECO:0000256" key="2">
    <source>
        <dbReference type="ARBA" id="ARBA00022771"/>
    </source>
</evidence>